<dbReference type="KEGG" id="afx:JZ786_08735"/>
<evidence type="ECO:0000256" key="1">
    <source>
        <dbReference type="SAM" id="Phobius"/>
    </source>
</evidence>
<feature type="transmembrane region" description="Helical" evidence="1">
    <location>
        <begin position="15"/>
        <end position="33"/>
    </location>
</feature>
<dbReference type="RefSeq" id="WP_206658312.1">
    <property type="nucleotide sequence ID" value="NZ_CP071182.1"/>
</dbReference>
<protein>
    <submittedName>
        <fullName evidence="2">Uncharacterized protein</fullName>
    </submittedName>
</protein>
<sequence length="156" mass="17575">MPDSQPRRSSRRTQISIIIFVLAVLTASGYLYVYMKHTAALRAAEHKYTFSEYVSDHRLGKLVLIDTGTGIDPTAYVLQLSSNVPGSKREAFAENLAHLYAKYDHGALLTIVYIDGKTHKQYPIAESNYDDETKQLQLTVTLSSGNLEQINKHVDW</sequence>
<dbReference type="EMBL" id="CP071182">
    <property type="protein sequence ID" value="QSO48998.1"/>
    <property type="molecule type" value="Genomic_DNA"/>
</dbReference>
<keyword evidence="1" id="KW-1133">Transmembrane helix</keyword>
<dbReference type="Proteomes" id="UP000663505">
    <property type="component" value="Chromosome"/>
</dbReference>
<evidence type="ECO:0000313" key="2">
    <source>
        <dbReference type="EMBL" id="QSO48998.1"/>
    </source>
</evidence>
<name>A0A9X7W3Z2_9BACL</name>
<organism evidence="2 3">
    <name type="scientific">Alicyclobacillus mengziensis</name>
    <dbReference type="NCBI Taxonomy" id="2931921"/>
    <lineage>
        <taxon>Bacteria</taxon>
        <taxon>Bacillati</taxon>
        <taxon>Bacillota</taxon>
        <taxon>Bacilli</taxon>
        <taxon>Bacillales</taxon>
        <taxon>Alicyclobacillaceae</taxon>
        <taxon>Alicyclobacillus</taxon>
    </lineage>
</organism>
<proteinExistence type="predicted"/>
<keyword evidence="1" id="KW-0472">Membrane</keyword>
<reference evidence="2 3" key="1">
    <citation type="submission" date="2021-02" db="EMBL/GenBank/DDBJ databases">
        <title>Alicyclobacillus curvatus sp. nov. and Alicyclobacillus mengziensis sp. nov., two acidophilic bacteria isolated from acid mine drainage.</title>
        <authorList>
            <person name="Huang Y."/>
        </authorList>
    </citation>
    <scope>NUCLEOTIDE SEQUENCE [LARGE SCALE GENOMIC DNA]</scope>
    <source>
        <strain evidence="2 3">S30H14</strain>
    </source>
</reference>
<gene>
    <name evidence="2" type="ORF">JZ786_08735</name>
</gene>
<keyword evidence="1" id="KW-0812">Transmembrane</keyword>
<dbReference type="AlphaFoldDB" id="A0A9X7W3Z2"/>
<accession>A0A9X7W3Z2</accession>
<evidence type="ECO:0000313" key="3">
    <source>
        <dbReference type="Proteomes" id="UP000663505"/>
    </source>
</evidence>
<keyword evidence="3" id="KW-1185">Reference proteome</keyword>